<evidence type="ECO:0000256" key="1">
    <source>
        <dbReference type="SAM" id="MobiDB-lite"/>
    </source>
</evidence>
<evidence type="ECO:0000313" key="3">
    <source>
        <dbReference type="Proteomes" id="UP000266841"/>
    </source>
</evidence>
<gene>
    <name evidence="2" type="ORF">THAOC_11858</name>
</gene>
<dbReference type="Proteomes" id="UP000266841">
    <property type="component" value="Unassembled WGS sequence"/>
</dbReference>
<reference evidence="2 3" key="1">
    <citation type="journal article" date="2012" name="Genome Biol.">
        <title>Genome and low-iron response of an oceanic diatom adapted to chronic iron limitation.</title>
        <authorList>
            <person name="Lommer M."/>
            <person name="Specht M."/>
            <person name="Roy A.S."/>
            <person name="Kraemer L."/>
            <person name="Andreson R."/>
            <person name="Gutowska M.A."/>
            <person name="Wolf J."/>
            <person name="Bergner S.V."/>
            <person name="Schilhabel M.B."/>
            <person name="Klostermeier U.C."/>
            <person name="Beiko R.G."/>
            <person name="Rosenstiel P."/>
            <person name="Hippler M."/>
            <person name="Laroche J."/>
        </authorList>
    </citation>
    <scope>NUCLEOTIDE SEQUENCE [LARGE SCALE GENOMIC DNA]</scope>
    <source>
        <strain evidence="2 3">CCMP1005</strain>
    </source>
</reference>
<feature type="non-terminal residue" evidence="2">
    <location>
        <position position="127"/>
    </location>
</feature>
<feature type="region of interest" description="Disordered" evidence="1">
    <location>
        <begin position="1"/>
        <end position="34"/>
    </location>
</feature>
<dbReference type="AlphaFoldDB" id="K0SQA2"/>
<sequence>MSAAAAQAKWQQGEDERNATAKKRKKKLEGGSDDVQSFAHKSDLAMWPMRFAFKASRRASGQVAKRKRKSQASNGAHLCCAFKDASARADATAKQLGSNSEKDAAARALADEEANKARILAAVAAED</sequence>
<evidence type="ECO:0000313" key="2">
    <source>
        <dbReference type="EMBL" id="EJK67149.1"/>
    </source>
</evidence>
<organism evidence="2 3">
    <name type="scientific">Thalassiosira oceanica</name>
    <name type="common">Marine diatom</name>
    <dbReference type="NCBI Taxonomy" id="159749"/>
    <lineage>
        <taxon>Eukaryota</taxon>
        <taxon>Sar</taxon>
        <taxon>Stramenopiles</taxon>
        <taxon>Ochrophyta</taxon>
        <taxon>Bacillariophyta</taxon>
        <taxon>Coscinodiscophyceae</taxon>
        <taxon>Thalassiosirophycidae</taxon>
        <taxon>Thalassiosirales</taxon>
        <taxon>Thalassiosiraceae</taxon>
        <taxon>Thalassiosira</taxon>
    </lineage>
</organism>
<dbReference type="EMBL" id="AGNL01013612">
    <property type="protein sequence ID" value="EJK67149.1"/>
    <property type="molecule type" value="Genomic_DNA"/>
</dbReference>
<accession>K0SQA2</accession>
<proteinExistence type="predicted"/>
<keyword evidence="3" id="KW-1185">Reference proteome</keyword>
<protein>
    <submittedName>
        <fullName evidence="2">Uncharacterized protein</fullName>
    </submittedName>
</protein>
<name>K0SQA2_THAOC</name>
<comment type="caution">
    <text evidence="2">The sequence shown here is derived from an EMBL/GenBank/DDBJ whole genome shotgun (WGS) entry which is preliminary data.</text>
</comment>